<organism evidence="1 2">
    <name type="scientific">Candidatus Caccoplasma intestinavium</name>
    <dbReference type="NCBI Taxonomy" id="2840716"/>
    <lineage>
        <taxon>Bacteria</taxon>
        <taxon>Pseudomonadati</taxon>
        <taxon>Bacteroidota</taxon>
        <taxon>Bacteroidia</taxon>
        <taxon>Bacteroidales</taxon>
        <taxon>Bacteroidaceae</taxon>
        <taxon>Bacteroidaceae incertae sedis</taxon>
        <taxon>Candidatus Caccoplasma</taxon>
    </lineage>
</organism>
<reference evidence="1" key="1">
    <citation type="submission" date="2020-10" db="EMBL/GenBank/DDBJ databases">
        <authorList>
            <person name="Gilroy R."/>
        </authorList>
    </citation>
    <scope>NUCLEOTIDE SEQUENCE</scope>
    <source>
        <strain evidence="1">21143</strain>
    </source>
</reference>
<dbReference type="EMBL" id="DVKT01000045">
    <property type="protein sequence ID" value="HIT39550.1"/>
    <property type="molecule type" value="Genomic_DNA"/>
</dbReference>
<gene>
    <name evidence="1" type="ORF">IAD06_05885</name>
</gene>
<accession>A0A9D1KDB2</accession>
<sequence>MSKEEALKRAEGALRAFNRYQAAEYNTAVARCRTARQWTDFNREGHADIFPNIRWLPSRSAERRPQHVPYYNRVWAKTDPFWLENQPGNEWNCKCDWEETADDVDHDGVKVTPPPAGLSGNPGITGEIFSEKSIYFTANGHDRVGRGILELGEGGFFGKGKIDAAEVLSHVLHESGEIAGNMEVATLFCRHNKGVRRIKLLPNVVKEDAGLRPRFYPKGMTPRGANKNADAVIEWDNGDKWVVDFKCMQGNGAKLKERLYDAYEQADYAVVKICGEIKEVQKVIETAERFMKGHHQFKGLIVYDNSDREIFRIIK</sequence>
<evidence type="ECO:0000313" key="2">
    <source>
        <dbReference type="Proteomes" id="UP000886722"/>
    </source>
</evidence>
<protein>
    <recommendedName>
        <fullName evidence="3">Phage head morphogenesis domain-containing protein</fullName>
    </recommendedName>
</protein>
<evidence type="ECO:0008006" key="3">
    <source>
        <dbReference type="Google" id="ProtNLM"/>
    </source>
</evidence>
<name>A0A9D1KDB2_9BACT</name>
<comment type="caution">
    <text evidence="1">The sequence shown here is derived from an EMBL/GenBank/DDBJ whole genome shotgun (WGS) entry which is preliminary data.</text>
</comment>
<reference evidence="1" key="2">
    <citation type="journal article" date="2021" name="PeerJ">
        <title>Extensive microbial diversity within the chicken gut microbiome revealed by metagenomics and culture.</title>
        <authorList>
            <person name="Gilroy R."/>
            <person name="Ravi A."/>
            <person name="Getino M."/>
            <person name="Pursley I."/>
            <person name="Horton D.L."/>
            <person name="Alikhan N.F."/>
            <person name="Baker D."/>
            <person name="Gharbi K."/>
            <person name="Hall N."/>
            <person name="Watson M."/>
            <person name="Adriaenssens E.M."/>
            <person name="Foster-Nyarko E."/>
            <person name="Jarju S."/>
            <person name="Secka A."/>
            <person name="Antonio M."/>
            <person name="Oren A."/>
            <person name="Chaudhuri R.R."/>
            <person name="La Ragione R."/>
            <person name="Hildebrand F."/>
            <person name="Pallen M.J."/>
        </authorList>
    </citation>
    <scope>NUCLEOTIDE SEQUENCE</scope>
    <source>
        <strain evidence="1">21143</strain>
    </source>
</reference>
<dbReference type="AlphaFoldDB" id="A0A9D1KDB2"/>
<dbReference type="Proteomes" id="UP000886722">
    <property type="component" value="Unassembled WGS sequence"/>
</dbReference>
<evidence type="ECO:0000313" key="1">
    <source>
        <dbReference type="EMBL" id="HIT39550.1"/>
    </source>
</evidence>
<proteinExistence type="predicted"/>